<feature type="domain" description="Ig-like" evidence="10">
    <location>
        <begin position="1113"/>
        <end position="1203"/>
    </location>
</feature>
<dbReference type="CDD" id="cd20972">
    <property type="entry name" value="IgI_2_Titin_Z1z2-like"/>
    <property type="match status" value="1"/>
</dbReference>
<dbReference type="InterPro" id="IPR036179">
    <property type="entry name" value="Ig-like_dom_sf"/>
</dbReference>
<feature type="compositionally biased region" description="Polar residues" evidence="9">
    <location>
        <begin position="101"/>
        <end position="124"/>
    </location>
</feature>
<dbReference type="InterPro" id="IPR003599">
    <property type="entry name" value="Ig_sub"/>
</dbReference>
<dbReference type="InterPro" id="IPR007110">
    <property type="entry name" value="Ig-like_dom"/>
</dbReference>
<keyword evidence="4" id="KW-0539">Nucleus</keyword>
<dbReference type="STRING" id="9009.A0A226N8N1"/>
<feature type="compositionally biased region" description="Polar residues" evidence="9">
    <location>
        <begin position="38"/>
        <end position="49"/>
    </location>
</feature>
<evidence type="ECO:0000259" key="10">
    <source>
        <dbReference type="PROSITE" id="PS50835"/>
    </source>
</evidence>
<dbReference type="SMART" id="SM00409">
    <property type="entry name" value="IG"/>
    <property type="match status" value="4"/>
</dbReference>
<feature type="region of interest" description="Disordered" evidence="9">
    <location>
        <begin position="362"/>
        <end position="411"/>
    </location>
</feature>
<name>A0A226N8N1_CALSU</name>
<comment type="subcellular location">
    <subcellularLocation>
        <location evidence="1">Nucleus</location>
    </subcellularLocation>
</comment>
<evidence type="ECO:0000256" key="4">
    <source>
        <dbReference type="ARBA" id="ARBA00023242"/>
    </source>
</evidence>
<dbReference type="InterPro" id="IPR003598">
    <property type="entry name" value="Ig_sub2"/>
</dbReference>
<evidence type="ECO:0000256" key="2">
    <source>
        <dbReference type="ARBA" id="ARBA00023054"/>
    </source>
</evidence>
<dbReference type="FunFam" id="2.60.40.10:FF:000761">
    <property type="entry name" value="palladin isoform X2"/>
    <property type="match status" value="1"/>
</dbReference>
<evidence type="ECO:0000313" key="11">
    <source>
        <dbReference type="EMBL" id="OXB63891.1"/>
    </source>
</evidence>
<feature type="compositionally biased region" description="Polar residues" evidence="9">
    <location>
        <begin position="77"/>
        <end position="89"/>
    </location>
</feature>
<feature type="domain" description="Ig-like" evidence="10">
    <location>
        <begin position="447"/>
        <end position="543"/>
    </location>
</feature>
<keyword evidence="12" id="KW-1185">Reference proteome</keyword>
<evidence type="ECO:0000256" key="8">
    <source>
        <dbReference type="ARBA" id="ARBA00070767"/>
    </source>
</evidence>
<dbReference type="Pfam" id="PF07679">
    <property type="entry name" value="I-set"/>
    <property type="match status" value="5"/>
</dbReference>
<evidence type="ECO:0000256" key="6">
    <source>
        <dbReference type="ARBA" id="ARBA00058480"/>
    </source>
</evidence>
<protein>
    <recommendedName>
        <fullName evidence="8">Myopalladin</fullName>
    </recommendedName>
</protein>
<dbReference type="SUPFAM" id="SSF48726">
    <property type="entry name" value="Immunoglobulin"/>
    <property type="match status" value="5"/>
</dbReference>
<dbReference type="FunFam" id="2.60.40.10:FF:000032">
    <property type="entry name" value="palladin isoform X1"/>
    <property type="match status" value="2"/>
</dbReference>
<dbReference type="InterPro" id="IPR013783">
    <property type="entry name" value="Ig-like_fold"/>
</dbReference>
<feature type="compositionally biased region" description="Basic and acidic residues" evidence="9">
    <location>
        <begin position="144"/>
        <end position="156"/>
    </location>
</feature>
<keyword evidence="5" id="KW-0393">Immunoglobulin domain</keyword>
<dbReference type="EMBL" id="MCFN01000142">
    <property type="protein sequence ID" value="OXB63891.1"/>
    <property type="molecule type" value="Genomic_DNA"/>
</dbReference>
<feature type="domain" description="Ig-like" evidence="10">
    <location>
        <begin position="956"/>
        <end position="1103"/>
    </location>
</feature>
<feature type="region of interest" description="Disordered" evidence="9">
    <location>
        <begin position="850"/>
        <end position="885"/>
    </location>
</feature>
<evidence type="ECO:0000256" key="1">
    <source>
        <dbReference type="ARBA" id="ARBA00004123"/>
    </source>
</evidence>
<evidence type="ECO:0000256" key="5">
    <source>
        <dbReference type="ARBA" id="ARBA00023319"/>
    </source>
</evidence>
<evidence type="ECO:0000313" key="12">
    <source>
        <dbReference type="Proteomes" id="UP000198323"/>
    </source>
</evidence>
<dbReference type="PANTHER" id="PTHR47633">
    <property type="entry name" value="IMMUNOGLOBULIN"/>
    <property type="match status" value="1"/>
</dbReference>
<dbReference type="InterPro" id="IPR013098">
    <property type="entry name" value="Ig_I-set"/>
</dbReference>
<dbReference type="OrthoDB" id="6612025at2759"/>
<gene>
    <name evidence="11" type="ORF">ASZ78_004186</name>
</gene>
<sequence>MQDDSLESSTSISQLLRESYLAETKHQGNSERSRSEPTTHNFLYSNSAGDSDEIAAQDDLPDLSAFLSQEELNESVNLARQAIDQNPLESKQDELHPPDQLKNTGKNKQMAHSTALKTSDNSLPANFCQDRATDTKGSKGSPQDLKKHLPSESESKKEFLNKAADFIEELSSLFKAHNSERIRPRTCKNYRSKIDSKSKSAQKASCSLSENRERLSIPLPLDLENRSEETFEKIDDQLAENLESINQLTSAELKTESESAYSDEPIGQPPRFTQKLKSREVPEGTKVQLDCIVVGIPTPEVRWYCEGKELENSPDIQIIQTGDRHSLVIVEAFEEDTGRYSCFASNIYGTDSTSAEIYIEGASSSDSDGETIKDEMDHNPKPADTSLKVTPTATRTATKPQETSKASSAVVQPVSVPVQPVSTQVNQAESPTNYLQGLDGRPIVAAPVFTKMLQDISASEGQLVVFECRVKGAPSPKVEWYREGTLIEDSPDFRILQKKPRSMAEPEEICTLVIAEVFSEDSGSFTCTASNKYGTVSSIAQLTVKASEDSNNAAALHTMSSINSVAAENPSPPHHPPQHVVNENPKPKLEGVLVNHNEPRSSSKIGLRVHFKLPEDDKGNESPPEDGVDTTNKTRPSYFHDKINGQPVKIPEPTSPSKEPPPVLAKPKLDLTQLKQLHNQVLLEQQQVQQTSTRESSFNMALLNSATSPNQQSTSTTYKQSKASVSQAFSYTRPKQFLPSQTAPSIISSSSSLVTIFSSVSQGIQRTNSRENVTGNPPPVQSRSSGGFTGKSEQSLPSPKETTIPITLSTSNVKQFQPQSVTPAPISPTGWIQNPVAFLSAVLPSFPSPPSTNAMGLPRSTPVTSTQGVPKKNPKPSQLPTDESIRENKAALVKDLERKLHFREDNNQSSQQEYRISSFEQRLMNEIEFRLERTPVDESDDEVQHEEIPTGKYIAPIFDKRLKHFRVTEGSPVTFTCKIVGIPVPKIYWFKDGKQISKKNTHFKMSREEDGTCSLHIEASTNDDDGNYTIMAANPQVSGLPTPDLTWLLNGKPVLPDGTHKMLVRETGVHSLLIDPLSQNDAGTYTCLATNKTGQNSFSLELTVVAKEVKKAPMFLEKLQNCGVPEGYPVRLECRVVGMPPPVFYWKKDNETIPSNRERMSMHQDTTGYVCLLIQPAKKADAGWYTLSAKNEAGIVSCTARLDIYEVSAAYSIFVTSAQWHHQIPQPIKLRPGSGRYANLTGQGLDIYSGYPATESPVLFSSPTQKMVESDEL</sequence>
<feature type="region of interest" description="Disordered" evidence="9">
    <location>
        <begin position="597"/>
        <end position="665"/>
    </location>
</feature>
<proteinExistence type="predicted"/>
<dbReference type="GO" id="GO:0005634">
    <property type="term" value="C:nucleus"/>
    <property type="evidence" value="ECO:0007669"/>
    <property type="project" value="UniProtKB-SubCell"/>
</dbReference>
<feature type="compositionally biased region" description="Basic and acidic residues" evidence="9">
    <location>
        <begin position="23"/>
        <end position="37"/>
    </location>
</feature>
<dbReference type="SMART" id="SM00408">
    <property type="entry name" value="IGc2"/>
    <property type="match status" value="5"/>
</dbReference>
<dbReference type="Gene3D" id="2.60.40.10">
    <property type="entry name" value="Immunoglobulins"/>
    <property type="match status" value="5"/>
</dbReference>
<dbReference type="FunFam" id="2.60.40.10:FF:000399">
    <property type="entry name" value="myopalladin isoform X1"/>
    <property type="match status" value="1"/>
</dbReference>
<feature type="compositionally biased region" description="Polar residues" evidence="9">
    <location>
        <begin position="387"/>
        <end position="405"/>
    </location>
</feature>
<feature type="compositionally biased region" description="Polar residues" evidence="9">
    <location>
        <begin position="7"/>
        <end position="16"/>
    </location>
</feature>
<evidence type="ECO:0000256" key="3">
    <source>
        <dbReference type="ARBA" id="ARBA00023157"/>
    </source>
</evidence>
<dbReference type="PANTHER" id="PTHR47633:SF13">
    <property type="entry name" value="MYOPALLADIN"/>
    <property type="match status" value="1"/>
</dbReference>
<dbReference type="FunFam" id="2.60.40.10:FF:000256">
    <property type="entry name" value="myopalladin isoform X1"/>
    <property type="match status" value="1"/>
</dbReference>
<feature type="region of interest" description="Disordered" evidence="9">
    <location>
        <begin position="77"/>
        <end position="156"/>
    </location>
</feature>
<feature type="region of interest" description="Disordered" evidence="9">
    <location>
        <begin position="764"/>
        <end position="804"/>
    </location>
</feature>
<keyword evidence="2" id="KW-0175">Coiled coil</keyword>
<dbReference type="PROSITE" id="PS50835">
    <property type="entry name" value="IG_LIKE"/>
    <property type="match status" value="4"/>
</dbReference>
<feature type="region of interest" description="Disordered" evidence="9">
    <location>
        <begin position="565"/>
        <end position="585"/>
    </location>
</feature>
<comment type="function">
    <text evidence="6">Component of the sarcomere that tethers together nebulin (skeletal muscle) and nebulette (cardiac muscle) to alpha-actinin, at the Z lines.</text>
</comment>
<feature type="compositionally biased region" description="Basic and acidic residues" evidence="9">
    <location>
        <begin position="370"/>
        <end position="381"/>
    </location>
</feature>
<evidence type="ECO:0000256" key="9">
    <source>
        <dbReference type="SAM" id="MobiDB-lite"/>
    </source>
</evidence>
<dbReference type="Proteomes" id="UP000198323">
    <property type="component" value="Unassembled WGS sequence"/>
</dbReference>
<comment type="caution">
    <text evidence="11">The sequence shown here is derived from an EMBL/GenBank/DDBJ whole genome shotgun (WGS) entry which is preliminary data.</text>
</comment>
<dbReference type="AlphaFoldDB" id="A0A226N8N1"/>
<evidence type="ECO:0000256" key="7">
    <source>
        <dbReference type="ARBA" id="ARBA00065479"/>
    </source>
</evidence>
<feature type="compositionally biased region" description="Basic and acidic residues" evidence="9">
    <location>
        <begin position="90"/>
        <end position="99"/>
    </location>
</feature>
<feature type="region of interest" description="Disordered" evidence="9">
    <location>
        <begin position="1"/>
        <end position="54"/>
    </location>
</feature>
<comment type="subunit">
    <text evidence="7">Interacts with TTN/titin, NEB, NEBL, ACTN2 and CARP.</text>
</comment>
<accession>A0A226N8N1</accession>
<reference evidence="11 12" key="1">
    <citation type="submission" date="2016-07" db="EMBL/GenBank/DDBJ databases">
        <title>Disparate Historic Effective Population Sizes Predicted by Modern Levels of Genome Diversity for the Scaled Quail (Callipepla squamata) and the Northern Bobwhite (Colinus virginianus): Inferences from First and Second Generation Draft Genome Assemblies for Sympatric New World Quail.</title>
        <authorList>
            <person name="Oldeschulte D.L."/>
            <person name="Halley Y.A."/>
            <person name="Bhattarai E.K."/>
            <person name="Brashear W.A."/>
            <person name="Hill J."/>
            <person name="Metz R.P."/>
            <person name="Johnson C.D."/>
            <person name="Rollins D."/>
            <person name="Peterson M.J."/>
            <person name="Bickhart D.M."/>
            <person name="Decker J.E."/>
            <person name="Seabury C.M."/>
        </authorList>
    </citation>
    <scope>NUCLEOTIDE SEQUENCE [LARGE SCALE GENOMIC DNA]</scope>
    <source>
        <strain evidence="11 12">Texas</strain>
        <tissue evidence="11">Leg muscle</tissue>
    </source>
</reference>
<organism evidence="11 12">
    <name type="scientific">Callipepla squamata</name>
    <name type="common">Scaled quail</name>
    <dbReference type="NCBI Taxonomy" id="9009"/>
    <lineage>
        <taxon>Eukaryota</taxon>
        <taxon>Metazoa</taxon>
        <taxon>Chordata</taxon>
        <taxon>Craniata</taxon>
        <taxon>Vertebrata</taxon>
        <taxon>Euteleostomi</taxon>
        <taxon>Archelosauria</taxon>
        <taxon>Archosauria</taxon>
        <taxon>Dinosauria</taxon>
        <taxon>Saurischia</taxon>
        <taxon>Theropoda</taxon>
        <taxon>Coelurosauria</taxon>
        <taxon>Aves</taxon>
        <taxon>Neognathae</taxon>
        <taxon>Galloanserae</taxon>
        <taxon>Galliformes</taxon>
        <taxon>Odontophoridae</taxon>
        <taxon>Callipepla</taxon>
    </lineage>
</organism>
<keyword evidence="3" id="KW-1015">Disulfide bond</keyword>
<feature type="domain" description="Ig-like" evidence="10">
    <location>
        <begin position="270"/>
        <end position="360"/>
    </location>
</feature>